<dbReference type="InterPro" id="IPR014710">
    <property type="entry name" value="RmlC-like_jellyroll"/>
</dbReference>
<feature type="domain" description="Cyclic nucleotide-binding" evidence="1">
    <location>
        <begin position="20"/>
        <end position="115"/>
    </location>
</feature>
<keyword evidence="3" id="KW-1185">Reference proteome</keyword>
<dbReference type="OrthoDB" id="1092431at2"/>
<name>A0A556M940_9SPHI</name>
<dbReference type="Gene3D" id="2.60.120.10">
    <property type="entry name" value="Jelly Rolls"/>
    <property type="match status" value="1"/>
</dbReference>
<accession>A0A556M940</accession>
<gene>
    <name evidence="2" type="ORF">FO440_23385</name>
</gene>
<dbReference type="InterPro" id="IPR018490">
    <property type="entry name" value="cNMP-bd_dom_sf"/>
</dbReference>
<dbReference type="CDD" id="cd00038">
    <property type="entry name" value="CAP_ED"/>
    <property type="match status" value="1"/>
</dbReference>
<dbReference type="SUPFAM" id="SSF51206">
    <property type="entry name" value="cAMP-binding domain-like"/>
    <property type="match status" value="1"/>
</dbReference>
<sequence>MFEAFTTYLQEKAGLDAEEIDAIRTVSIQKKLRRRQYILQEGDVCRYNCFVEKGCLRMYTVGEDGAEHMLRFAIENWWISDRESYNNASPSKCNIDALENCEVILIEKQDFTQLLETIPRFKHYIDGLLARSYDAFQNRIIGAISYTTEEKYHHFIKKFPDIFNRVPLHMIASYLGVTRETLSRVRSQSLQK</sequence>
<dbReference type="RefSeq" id="WP_144250738.1">
    <property type="nucleotide sequence ID" value="NZ_VLPK01000007.1"/>
</dbReference>
<dbReference type="Proteomes" id="UP000318733">
    <property type="component" value="Unassembled WGS sequence"/>
</dbReference>
<dbReference type="Pfam" id="PF00027">
    <property type="entry name" value="cNMP_binding"/>
    <property type="match status" value="1"/>
</dbReference>
<proteinExistence type="predicted"/>
<reference evidence="2 3" key="1">
    <citation type="submission" date="2019-07" db="EMBL/GenBank/DDBJ databases">
        <authorList>
            <person name="Huq M.A."/>
        </authorList>
    </citation>
    <scope>NUCLEOTIDE SEQUENCE [LARGE SCALE GENOMIC DNA]</scope>
    <source>
        <strain evidence="2 3">MAH-19</strain>
    </source>
</reference>
<evidence type="ECO:0000313" key="3">
    <source>
        <dbReference type="Proteomes" id="UP000318733"/>
    </source>
</evidence>
<protein>
    <submittedName>
        <fullName evidence="2">Crp/Fnr family transcriptional regulator</fullName>
    </submittedName>
</protein>
<dbReference type="InterPro" id="IPR000595">
    <property type="entry name" value="cNMP-bd_dom"/>
</dbReference>
<dbReference type="AlphaFoldDB" id="A0A556M940"/>
<evidence type="ECO:0000259" key="1">
    <source>
        <dbReference type="PROSITE" id="PS50042"/>
    </source>
</evidence>
<dbReference type="SMART" id="SM00100">
    <property type="entry name" value="cNMP"/>
    <property type="match status" value="1"/>
</dbReference>
<dbReference type="PROSITE" id="PS50042">
    <property type="entry name" value="CNMP_BINDING_3"/>
    <property type="match status" value="1"/>
</dbReference>
<evidence type="ECO:0000313" key="2">
    <source>
        <dbReference type="EMBL" id="TSJ36447.1"/>
    </source>
</evidence>
<comment type="caution">
    <text evidence="2">The sequence shown here is derived from an EMBL/GenBank/DDBJ whole genome shotgun (WGS) entry which is preliminary data.</text>
</comment>
<organism evidence="2 3">
    <name type="scientific">Mucilaginibacter corticis</name>
    <dbReference type="NCBI Taxonomy" id="2597670"/>
    <lineage>
        <taxon>Bacteria</taxon>
        <taxon>Pseudomonadati</taxon>
        <taxon>Bacteroidota</taxon>
        <taxon>Sphingobacteriia</taxon>
        <taxon>Sphingobacteriales</taxon>
        <taxon>Sphingobacteriaceae</taxon>
        <taxon>Mucilaginibacter</taxon>
    </lineage>
</organism>
<dbReference type="EMBL" id="VLPK01000007">
    <property type="protein sequence ID" value="TSJ36447.1"/>
    <property type="molecule type" value="Genomic_DNA"/>
</dbReference>